<evidence type="ECO:0000313" key="3">
    <source>
        <dbReference type="Proteomes" id="UP000620550"/>
    </source>
</evidence>
<reference evidence="3" key="1">
    <citation type="journal article" date="2019" name="Int. J. Syst. Evol. Microbiol.">
        <title>The Global Catalogue of Microorganisms (GCM) 10K type strain sequencing project: providing services to taxonomists for standard genome sequencing and annotation.</title>
        <authorList>
            <consortium name="The Broad Institute Genomics Platform"/>
            <consortium name="The Broad Institute Genome Sequencing Center for Infectious Disease"/>
            <person name="Wu L."/>
            <person name="Ma J."/>
        </authorList>
    </citation>
    <scope>NUCLEOTIDE SEQUENCE [LARGE SCALE GENOMIC DNA]</scope>
    <source>
        <strain evidence="3">CGMCC 1.12966</strain>
    </source>
</reference>
<feature type="compositionally biased region" description="Basic and acidic residues" evidence="1">
    <location>
        <begin position="28"/>
        <end position="37"/>
    </location>
</feature>
<evidence type="ECO:0000256" key="1">
    <source>
        <dbReference type="SAM" id="MobiDB-lite"/>
    </source>
</evidence>
<protein>
    <submittedName>
        <fullName evidence="2">Uncharacterized protein</fullName>
    </submittedName>
</protein>
<organism evidence="2 3">
    <name type="scientific">Sphingobacterium griseoflavum</name>
    <dbReference type="NCBI Taxonomy" id="1474952"/>
    <lineage>
        <taxon>Bacteria</taxon>
        <taxon>Pseudomonadati</taxon>
        <taxon>Bacteroidota</taxon>
        <taxon>Sphingobacteriia</taxon>
        <taxon>Sphingobacteriales</taxon>
        <taxon>Sphingobacteriaceae</taxon>
        <taxon>Sphingobacterium</taxon>
    </lineage>
</organism>
<name>A0ABQ3HUP7_9SPHI</name>
<keyword evidence="3" id="KW-1185">Reference proteome</keyword>
<dbReference type="EMBL" id="BNAF01000003">
    <property type="protein sequence ID" value="GHE28809.1"/>
    <property type="molecule type" value="Genomic_DNA"/>
</dbReference>
<proteinExistence type="predicted"/>
<feature type="region of interest" description="Disordered" evidence="1">
    <location>
        <begin position="1"/>
        <end position="43"/>
    </location>
</feature>
<sequence>MGDNADRDIGKGMLVGIDDPPLKSLLPQRKEGAKTDEQPIADP</sequence>
<comment type="caution">
    <text evidence="2">The sequence shown here is derived from an EMBL/GenBank/DDBJ whole genome shotgun (WGS) entry which is preliminary data.</text>
</comment>
<accession>A0ABQ3HUP7</accession>
<dbReference type="Proteomes" id="UP000620550">
    <property type="component" value="Unassembled WGS sequence"/>
</dbReference>
<evidence type="ECO:0000313" key="2">
    <source>
        <dbReference type="EMBL" id="GHE28809.1"/>
    </source>
</evidence>
<gene>
    <name evidence="2" type="ORF">GCM10017764_09220</name>
</gene>
<feature type="compositionally biased region" description="Basic and acidic residues" evidence="1">
    <location>
        <begin position="1"/>
        <end position="10"/>
    </location>
</feature>